<gene>
    <name evidence="2" type="ORF">HJG54_00420</name>
</gene>
<dbReference type="AlphaFoldDB" id="A0AA97AS33"/>
<accession>A0AA97AS33</accession>
<feature type="transmembrane region" description="Helical" evidence="1">
    <location>
        <begin position="257"/>
        <end position="273"/>
    </location>
</feature>
<keyword evidence="1" id="KW-1133">Transmembrane helix</keyword>
<feature type="transmembrane region" description="Helical" evidence="1">
    <location>
        <begin position="131"/>
        <end position="148"/>
    </location>
</feature>
<reference evidence="2" key="1">
    <citation type="submission" date="2020-05" db="EMBL/GenBank/DDBJ databases">
        <authorList>
            <person name="Zhu T."/>
            <person name="Keshari N."/>
            <person name="Lu X."/>
        </authorList>
    </citation>
    <scope>NUCLEOTIDE SEQUENCE</scope>
    <source>
        <strain evidence="2">NK1-12</strain>
    </source>
</reference>
<feature type="transmembrane region" description="Helical" evidence="1">
    <location>
        <begin position="387"/>
        <end position="403"/>
    </location>
</feature>
<sequence length="453" mass="50810">MLGWIPVVLYLFSQLPARQAVVISFLFAWMFLPQAALPLTGIPDYTKTSATCYGILLATFIFDVGRFRSFRFGWLDVPMLIWCLCPYMSSVTNDLGVYDGLAQALDRTVTWGAPYFLGRIYLNSLLGLRQLAIGIFIGGLVYMPLCILESRLSPQLHRIVYGGYTVQDFTQVIRLGGYRPIVFMQHGLAVGAFMMAATLIGLWLWQTNTIKRLWNIPMGGWVAGLFLTFVLVRSIGALTLLLIGIVLLYIGKQFRTALPVFLLIAAMAVYLYINAETDTYFTDQLVSYLSQIFPPERIQSLEFRFNNEELLADHARERLLFGWGGFNRSRVIIPGTVDQLAIQDSLWILAFGENGTVGLVSIFTSMLAPVVALFWSRCPARLWTHPQIAPVAVLAIMVVLYMVDCIMNAMINPIYILAAGGIAGFVMSPEPRRRKATNPAVPVRRQLVQQRPL</sequence>
<evidence type="ECO:0000256" key="1">
    <source>
        <dbReference type="SAM" id="Phobius"/>
    </source>
</evidence>
<protein>
    <submittedName>
        <fullName evidence="2">O-antigen ligase domain-containing protein</fullName>
    </submittedName>
</protein>
<keyword evidence="1" id="KW-0812">Transmembrane</keyword>
<proteinExistence type="predicted"/>
<keyword evidence="1" id="KW-0472">Membrane</keyword>
<feature type="transmembrane region" description="Helical" evidence="1">
    <location>
        <begin position="355"/>
        <end position="375"/>
    </location>
</feature>
<feature type="transmembrane region" description="Helical" evidence="1">
    <location>
        <begin position="48"/>
        <end position="65"/>
    </location>
</feature>
<evidence type="ECO:0000313" key="2">
    <source>
        <dbReference type="EMBL" id="WNZ26358.1"/>
    </source>
</evidence>
<organism evidence="2">
    <name type="scientific">Leptolyngbya sp. NK1-12</name>
    <dbReference type="NCBI Taxonomy" id="2547451"/>
    <lineage>
        <taxon>Bacteria</taxon>
        <taxon>Bacillati</taxon>
        <taxon>Cyanobacteriota</taxon>
        <taxon>Cyanophyceae</taxon>
        <taxon>Leptolyngbyales</taxon>
        <taxon>Leptolyngbyaceae</taxon>
        <taxon>Leptolyngbya group</taxon>
        <taxon>Leptolyngbya</taxon>
    </lineage>
</organism>
<keyword evidence="2" id="KW-0436">Ligase</keyword>
<feature type="transmembrane region" description="Helical" evidence="1">
    <location>
        <begin position="20"/>
        <end position="42"/>
    </location>
</feature>
<name>A0AA97AS33_9CYAN</name>
<dbReference type="GO" id="GO:0016874">
    <property type="term" value="F:ligase activity"/>
    <property type="evidence" value="ECO:0007669"/>
    <property type="project" value="UniProtKB-KW"/>
</dbReference>
<feature type="transmembrane region" description="Helical" evidence="1">
    <location>
        <begin position="225"/>
        <end position="250"/>
    </location>
</feature>
<feature type="transmembrane region" description="Helical" evidence="1">
    <location>
        <begin position="181"/>
        <end position="205"/>
    </location>
</feature>
<dbReference type="EMBL" id="CP053586">
    <property type="protein sequence ID" value="WNZ26358.1"/>
    <property type="molecule type" value="Genomic_DNA"/>
</dbReference>
<feature type="transmembrane region" description="Helical" evidence="1">
    <location>
        <begin position="409"/>
        <end position="427"/>
    </location>
</feature>